<dbReference type="PANTHER" id="PTHR34710:SF20">
    <property type="entry name" value="OS10G0550200 PROTEIN"/>
    <property type="match status" value="1"/>
</dbReference>
<keyword evidence="4" id="KW-1185">Reference proteome</keyword>
<evidence type="ECO:0000259" key="2">
    <source>
        <dbReference type="Pfam" id="PF12274"/>
    </source>
</evidence>
<dbReference type="Pfam" id="PF12274">
    <property type="entry name" value="DUF3615"/>
    <property type="match status" value="1"/>
</dbReference>
<organism evidence="3 4">
    <name type="scientific">Linum trigynum</name>
    <dbReference type="NCBI Taxonomy" id="586398"/>
    <lineage>
        <taxon>Eukaryota</taxon>
        <taxon>Viridiplantae</taxon>
        <taxon>Streptophyta</taxon>
        <taxon>Embryophyta</taxon>
        <taxon>Tracheophyta</taxon>
        <taxon>Spermatophyta</taxon>
        <taxon>Magnoliopsida</taxon>
        <taxon>eudicotyledons</taxon>
        <taxon>Gunneridae</taxon>
        <taxon>Pentapetalae</taxon>
        <taxon>rosids</taxon>
        <taxon>fabids</taxon>
        <taxon>Malpighiales</taxon>
        <taxon>Linaceae</taxon>
        <taxon>Linum</taxon>
    </lineage>
</organism>
<protein>
    <recommendedName>
        <fullName evidence="2">DUF3615 domain-containing protein</fullName>
    </recommendedName>
</protein>
<evidence type="ECO:0000313" key="4">
    <source>
        <dbReference type="Proteomes" id="UP001497516"/>
    </source>
</evidence>
<reference evidence="3 4" key="1">
    <citation type="submission" date="2024-04" db="EMBL/GenBank/DDBJ databases">
        <authorList>
            <person name="Fracassetti M."/>
        </authorList>
    </citation>
    <scope>NUCLEOTIDE SEQUENCE [LARGE SCALE GENOMIC DNA]</scope>
</reference>
<gene>
    <name evidence="3" type="ORF">LTRI10_LOCUS438</name>
</gene>
<feature type="domain" description="DUF3615" evidence="2">
    <location>
        <begin position="95"/>
        <end position="170"/>
    </location>
</feature>
<name>A0AAV2C9D6_9ROSI</name>
<proteinExistence type="predicted"/>
<dbReference type="Proteomes" id="UP001497516">
    <property type="component" value="Chromosome 1"/>
</dbReference>
<dbReference type="EMBL" id="OZ034813">
    <property type="protein sequence ID" value="CAL1352471.1"/>
    <property type="molecule type" value="Genomic_DNA"/>
</dbReference>
<dbReference type="PANTHER" id="PTHR34710">
    <property type="entry name" value="OS03G0834100 PROTEIN"/>
    <property type="match status" value="1"/>
</dbReference>
<evidence type="ECO:0000256" key="1">
    <source>
        <dbReference type="SAM" id="MobiDB-lite"/>
    </source>
</evidence>
<accession>A0AAV2C9D6</accession>
<feature type="region of interest" description="Disordered" evidence="1">
    <location>
        <begin position="1"/>
        <end position="34"/>
    </location>
</feature>
<sequence>MEEPCSPKKRKTEGRPDPPSASSSALINPASGEEKLAADAIEEEEDEELPGKYSDELAAYSWTNMDPETPLWLVNSDDDTEEEREITRRETTMLAKEALDSYNKKNKGVKFLFDEPRRSRNTLYHLAIVAHFNFTAREENNPSSSPHRFFAETLRYYRGPLNVLNCVDLESFAPGKYSDSSIYIYIYIYMVPSSVPRVKSGVSHILNMKTLSRP</sequence>
<dbReference type="AlphaFoldDB" id="A0AAV2C9D6"/>
<dbReference type="InterPro" id="IPR022059">
    <property type="entry name" value="DUF3615"/>
</dbReference>
<evidence type="ECO:0000313" key="3">
    <source>
        <dbReference type="EMBL" id="CAL1352471.1"/>
    </source>
</evidence>